<evidence type="ECO:0000313" key="3">
    <source>
        <dbReference type="EMBL" id="KPP60570.1"/>
    </source>
</evidence>
<dbReference type="GO" id="GO:0006208">
    <property type="term" value="P:pyrimidine nucleobase catabolic process"/>
    <property type="evidence" value="ECO:0007669"/>
    <property type="project" value="TreeGrafter"/>
</dbReference>
<dbReference type="Proteomes" id="UP000034805">
    <property type="component" value="Unassembled WGS sequence"/>
</dbReference>
<evidence type="ECO:0000256" key="1">
    <source>
        <dbReference type="ARBA" id="ARBA00008829"/>
    </source>
</evidence>
<evidence type="ECO:0000259" key="2">
    <source>
        <dbReference type="Pfam" id="PF01979"/>
    </source>
</evidence>
<feature type="non-terminal residue" evidence="3">
    <location>
        <position position="1"/>
    </location>
</feature>
<dbReference type="STRING" id="113540.ENSSFOP00015045703"/>
<dbReference type="SUPFAM" id="SSF51556">
    <property type="entry name" value="Metallo-dependent hydrolases"/>
    <property type="match status" value="1"/>
</dbReference>
<dbReference type="SUPFAM" id="SSF51338">
    <property type="entry name" value="Composite domain of metallo-dependent hydrolases"/>
    <property type="match status" value="1"/>
</dbReference>
<dbReference type="FunFam" id="3.20.20.140:FF:000174">
    <property type="entry name" value="Dihydropyrimidinase-related protein 2"/>
    <property type="match status" value="1"/>
</dbReference>
<sequence length="279" mass="30452">GAKRMLSLGITGPEGHELCRPEDVEAEATQRAVTIAHAANCPLYVVHVMSKSAAKVVSNARREGELLDGWTTGFVMGPPLRPDPSTPGYLMDLLANGDLSVTGTDNCTFSICQKALGKDDFTKIPNGVNGVEDRMSVVWEKGVHSGKMDENRFVAVTSSNAAKIFNLYPRKGRIGKGSDADVVVWDPKSSRKISAKTHHQAVDYNIFEGMVCHGVPVVTISRGKVVYEDGVLLAAPGSGRFIPREPFPDFVYKRIKQRELVRLEPVRQHPTPPLQPLPL</sequence>
<feature type="domain" description="Amidohydrolase-related" evidence="2">
    <location>
        <begin position="92"/>
        <end position="226"/>
    </location>
</feature>
<dbReference type="PANTHER" id="PTHR11647:SF50">
    <property type="entry name" value="DIHYDROPYRIMIDINASE"/>
    <property type="match status" value="1"/>
</dbReference>
<dbReference type="GO" id="GO:0005829">
    <property type="term" value="C:cytosol"/>
    <property type="evidence" value="ECO:0007669"/>
    <property type="project" value="TreeGrafter"/>
</dbReference>
<dbReference type="EMBL" id="JARO02010597">
    <property type="protein sequence ID" value="KPP60570.1"/>
    <property type="molecule type" value="Genomic_DNA"/>
</dbReference>
<dbReference type="AlphaFoldDB" id="A0A0P7WC28"/>
<dbReference type="InterPro" id="IPR011059">
    <property type="entry name" value="Metal-dep_hydrolase_composite"/>
</dbReference>
<dbReference type="InterPro" id="IPR032466">
    <property type="entry name" value="Metal_Hydrolase"/>
</dbReference>
<dbReference type="Pfam" id="PF01979">
    <property type="entry name" value="Amidohydro_1"/>
    <property type="match status" value="1"/>
</dbReference>
<dbReference type="PANTHER" id="PTHR11647">
    <property type="entry name" value="HYDRANTOINASE/DIHYDROPYRIMIDINASE FAMILY MEMBER"/>
    <property type="match status" value="1"/>
</dbReference>
<gene>
    <name evidence="3" type="ORF">Z043_121417</name>
</gene>
<comment type="caution">
    <text evidence="3">The sequence shown here is derived from an EMBL/GenBank/DDBJ whole genome shotgun (WGS) entry which is preliminary data.</text>
</comment>
<reference evidence="3 4" key="1">
    <citation type="submission" date="2015-08" db="EMBL/GenBank/DDBJ databases">
        <title>The genome of the Asian arowana (Scleropages formosus).</title>
        <authorList>
            <person name="Tan M.H."/>
            <person name="Gan H.M."/>
            <person name="Croft L.J."/>
            <person name="Austin C.M."/>
        </authorList>
    </citation>
    <scope>NUCLEOTIDE SEQUENCE [LARGE SCALE GENOMIC DNA]</scope>
    <source>
        <strain evidence="3">Aro1</strain>
    </source>
</reference>
<accession>A0A0P7WC28</accession>
<protein>
    <recommendedName>
        <fullName evidence="2">Amidohydrolase-related domain-containing protein</fullName>
    </recommendedName>
</protein>
<dbReference type="InterPro" id="IPR006680">
    <property type="entry name" value="Amidohydro-rel"/>
</dbReference>
<proteinExistence type="inferred from homology"/>
<evidence type="ECO:0000313" key="4">
    <source>
        <dbReference type="Proteomes" id="UP000034805"/>
    </source>
</evidence>
<dbReference type="FunFam" id="3.20.20.140:FF:000076">
    <property type="entry name" value="Dihydropyrimidinase like 2"/>
    <property type="match status" value="1"/>
</dbReference>
<organism evidence="3 4">
    <name type="scientific">Scleropages formosus</name>
    <name type="common">Asian bonytongue</name>
    <name type="synonym">Osteoglossum formosum</name>
    <dbReference type="NCBI Taxonomy" id="113540"/>
    <lineage>
        <taxon>Eukaryota</taxon>
        <taxon>Metazoa</taxon>
        <taxon>Chordata</taxon>
        <taxon>Craniata</taxon>
        <taxon>Vertebrata</taxon>
        <taxon>Euteleostomi</taxon>
        <taxon>Actinopterygii</taxon>
        <taxon>Neopterygii</taxon>
        <taxon>Teleostei</taxon>
        <taxon>Osteoglossocephala</taxon>
        <taxon>Osteoglossomorpha</taxon>
        <taxon>Osteoglossiformes</taxon>
        <taxon>Osteoglossidae</taxon>
        <taxon>Scleropages</taxon>
    </lineage>
</organism>
<dbReference type="GO" id="GO:0004157">
    <property type="term" value="F:dihydropyrimidinase activity"/>
    <property type="evidence" value="ECO:0007669"/>
    <property type="project" value="TreeGrafter"/>
</dbReference>
<name>A0A0P7WC28_SCLFO</name>
<dbReference type="InterPro" id="IPR050378">
    <property type="entry name" value="Metallo-dep_Hydrolases_sf"/>
</dbReference>
<dbReference type="Gene3D" id="3.20.20.140">
    <property type="entry name" value="Metal-dependent hydrolases"/>
    <property type="match status" value="1"/>
</dbReference>
<comment type="similarity">
    <text evidence="1">Belongs to the metallo-dependent hydrolases superfamily. Hydantoinase/dihydropyrimidinase family.</text>
</comment>